<feature type="transmembrane region" description="Helical" evidence="8">
    <location>
        <begin position="229"/>
        <end position="254"/>
    </location>
</feature>
<dbReference type="CDD" id="cd06550">
    <property type="entry name" value="TM_ABC_iron-siderophores_like"/>
    <property type="match status" value="1"/>
</dbReference>
<dbReference type="SUPFAM" id="SSF81345">
    <property type="entry name" value="ABC transporter involved in vitamin B12 uptake, BtuC"/>
    <property type="match status" value="1"/>
</dbReference>
<dbReference type="Pfam" id="PF01032">
    <property type="entry name" value="FecCD"/>
    <property type="match status" value="1"/>
</dbReference>
<reference evidence="9" key="2">
    <citation type="journal article" date="2021" name="PeerJ">
        <title>Extensive microbial diversity within the chicken gut microbiome revealed by metagenomics and culture.</title>
        <authorList>
            <person name="Gilroy R."/>
            <person name="Ravi A."/>
            <person name="Getino M."/>
            <person name="Pursley I."/>
            <person name="Horton D.L."/>
            <person name="Alikhan N.F."/>
            <person name="Baker D."/>
            <person name="Gharbi K."/>
            <person name="Hall N."/>
            <person name="Watson M."/>
            <person name="Adriaenssens E.M."/>
            <person name="Foster-Nyarko E."/>
            <person name="Jarju S."/>
            <person name="Secka A."/>
            <person name="Antonio M."/>
            <person name="Oren A."/>
            <person name="Chaudhuri R.R."/>
            <person name="La Ragione R."/>
            <person name="Hildebrand F."/>
            <person name="Pallen M.J."/>
        </authorList>
    </citation>
    <scope>NUCLEOTIDE SEQUENCE</scope>
    <source>
        <strain evidence="9">7293</strain>
    </source>
</reference>
<dbReference type="EMBL" id="JADIMT010000093">
    <property type="protein sequence ID" value="MBO8436902.1"/>
    <property type="molecule type" value="Genomic_DNA"/>
</dbReference>
<proteinExistence type="inferred from homology"/>
<feature type="transmembrane region" description="Helical" evidence="8">
    <location>
        <begin position="142"/>
        <end position="164"/>
    </location>
</feature>
<evidence type="ECO:0000313" key="10">
    <source>
        <dbReference type="Proteomes" id="UP000823615"/>
    </source>
</evidence>
<evidence type="ECO:0000256" key="7">
    <source>
        <dbReference type="ARBA" id="ARBA00023136"/>
    </source>
</evidence>
<comment type="subcellular location">
    <subcellularLocation>
        <location evidence="1">Cell membrane</location>
        <topology evidence="1">Multi-pass membrane protein</topology>
    </subcellularLocation>
</comment>
<keyword evidence="6 8" id="KW-1133">Transmembrane helix</keyword>
<protein>
    <submittedName>
        <fullName evidence="9">Iron ABC transporter permease</fullName>
    </submittedName>
</protein>
<dbReference type="InterPro" id="IPR037294">
    <property type="entry name" value="ABC_BtuC-like"/>
</dbReference>
<feature type="transmembrane region" description="Helical" evidence="8">
    <location>
        <begin position="301"/>
        <end position="320"/>
    </location>
</feature>
<comment type="caution">
    <text evidence="9">The sequence shown here is derived from an EMBL/GenBank/DDBJ whole genome shotgun (WGS) entry which is preliminary data.</text>
</comment>
<dbReference type="GO" id="GO:0022857">
    <property type="term" value="F:transmembrane transporter activity"/>
    <property type="evidence" value="ECO:0007669"/>
    <property type="project" value="InterPro"/>
</dbReference>
<sequence>MRNDRAFPRAIALLVSVLLFLFFVSLLIGSSRIKLGNIFTSGSSDNIIFFSIRLPRATAAALAGFAFSLSGLLLQSATGNDLASPNIIGMNSGAGCAVLLFLSCFPSLFMFLPLVAFVGGMLALLLVFSIASLVSTRTSSSALILAGIAVNALFNAVISTISSLDPDVMSSYSAFSVGGFASVQASSLIVPSIIIAFSSVAVFSSAHLMDTIKLGDEIASSMGYNPRAIRIMLSSFAALLAASAVSFSGLLGFVGLVTPHLAEYITAGRSCRKALVTVLAGMDLVLIADLLARTVIMPGELPAGIFMAAVGVPFFIFLVVRRAKL</sequence>
<feature type="transmembrane region" description="Helical" evidence="8">
    <location>
        <begin position="86"/>
        <end position="108"/>
    </location>
</feature>
<feature type="transmembrane region" description="Helical" evidence="8">
    <location>
        <begin position="114"/>
        <end position="135"/>
    </location>
</feature>
<evidence type="ECO:0000256" key="2">
    <source>
        <dbReference type="ARBA" id="ARBA00007935"/>
    </source>
</evidence>
<comment type="similarity">
    <text evidence="2">Belongs to the binding-protein-dependent transport system permease family. FecCD subfamily.</text>
</comment>
<dbReference type="PANTHER" id="PTHR30472:SF25">
    <property type="entry name" value="ABC TRANSPORTER PERMEASE PROTEIN MJ0876-RELATED"/>
    <property type="match status" value="1"/>
</dbReference>
<accession>A0A9D9E1D1</accession>
<evidence type="ECO:0000313" key="9">
    <source>
        <dbReference type="EMBL" id="MBO8436902.1"/>
    </source>
</evidence>
<feature type="transmembrane region" description="Helical" evidence="8">
    <location>
        <begin position="56"/>
        <end position="74"/>
    </location>
</feature>
<feature type="transmembrane region" description="Helical" evidence="8">
    <location>
        <begin position="184"/>
        <end position="208"/>
    </location>
</feature>
<evidence type="ECO:0000256" key="5">
    <source>
        <dbReference type="ARBA" id="ARBA00022692"/>
    </source>
</evidence>
<evidence type="ECO:0000256" key="6">
    <source>
        <dbReference type="ARBA" id="ARBA00022989"/>
    </source>
</evidence>
<dbReference type="AlphaFoldDB" id="A0A9D9E1D1"/>
<evidence type="ECO:0000256" key="1">
    <source>
        <dbReference type="ARBA" id="ARBA00004651"/>
    </source>
</evidence>
<dbReference type="PANTHER" id="PTHR30472">
    <property type="entry name" value="FERRIC ENTEROBACTIN TRANSPORT SYSTEM PERMEASE PROTEIN"/>
    <property type="match status" value="1"/>
</dbReference>
<dbReference type="Proteomes" id="UP000823615">
    <property type="component" value="Unassembled WGS sequence"/>
</dbReference>
<evidence type="ECO:0000256" key="8">
    <source>
        <dbReference type="SAM" id="Phobius"/>
    </source>
</evidence>
<dbReference type="GO" id="GO:0005886">
    <property type="term" value="C:plasma membrane"/>
    <property type="evidence" value="ECO:0007669"/>
    <property type="project" value="UniProtKB-SubCell"/>
</dbReference>
<keyword evidence="4" id="KW-1003">Cell membrane</keyword>
<reference evidence="9" key="1">
    <citation type="submission" date="2020-10" db="EMBL/GenBank/DDBJ databases">
        <authorList>
            <person name="Gilroy R."/>
        </authorList>
    </citation>
    <scope>NUCLEOTIDE SEQUENCE</scope>
    <source>
        <strain evidence="9">7293</strain>
    </source>
</reference>
<keyword evidence="3" id="KW-0813">Transport</keyword>
<organism evidence="9 10">
    <name type="scientific">Candidatus Ornithospirochaeta stercoripullorum</name>
    <dbReference type="NCBI Taxonomy" id="2840899"/>
    <lineage>
        <taxon>Bacteria</taxon>
        <taxon>Pseudomonadati</taxon>
        <taxon>Spirochaetota</taxon>
        <taxon>Spirochaetia</taxon>
        <taxon>Spirochaetales</taxon>
        <taxon>Spirochaetaceae</taxon>
        <taxon>Spirochaetaceae incertae sedis</taxon>
        <taxon>Candidatus Ornithospirochaeta</taxon>
    </lineage>
</organism>
<evidence type="ECO:0000256" key="3">
    <source>
        <dbReference type="ARBA" id="ARBA00022448"/>
    </source>
</evidence>
<dbReference type="Gene3D" id="1.10.3470.10">
    <property type="entry name" value="ABC transporter involved in vitamin B12 uptake, BtuC"/>
    <property type="match status" value="1"/>
</dbReference>
<keyword evidence="5 8" id="KW-0812">Transmembrane</keyword>
<dbReference type="InterPro" id="IPR000522">
    <property type="entry name" value="ABC_transptr_permease_BtuC"/>
</dbReference>
<gene>
    <name evidence="9" type="ORF">IAA97_07990</name>
</gene>
<name>A0A9D9E1D1_9SPIO</name>
<evidence type="ECO:0000256" key="4">
    <source>
        <dbReference type="ARBA" id="ARBA00022475"/>
    </source>
</evidence>
<keyword evidence="7 8" id="KW-0472">Membrane</keyword>